<proteinExistence type="predicted"/>
<dbReference type="RefSeq" id="WP_168054846.1">
    <property type="nucleotide sequence ID" value="NZ_JAAOZT010000006.1"/>
</dbReference>
<evidence type="ECO:0000313" key="2">
    <source>
        <dbReference type="Proteomes" id="UP000571084"/>
    </source>
</evidence>
<dbReference type="Proteomes" id="UP000571084">
    <property type="component" value="Unassembled WGS sequence"/>
</dbReference>
<keyword evidence="2" id="KW-1185">Reference proteome</keyword>
<gene>
    <name evidence="1" type="ORF">HNR39_001342</name>
</gene>
<dbReference type="AlphaFoldDB" id="A0A840RP75"/>
<sequence length="73" mass="7820">MMPLSTRGTAREAVDAVAPRCVEVVGYTATMLRAGGVFDKIFAPSQKFAIEGKWNVEYEYSSALTSGAGARKC</sequence>
<comment type="caution">
    <text evidence="1">The sequence shown here is derived from an EMBL/GenBank/DDBJ whole genome shotgun (WGS) entry which is preliminary data.</text>
</comment>
<accession>A0A840RP75</accession>
<evidence type="ECO:0000313" key="1">
    <source>
        <dbReference type="EMBL" id="MBB5199515.1"/>
    </source>
</evidence>
<reference evidence="1 2" key="1">
    <citation type="submission" date="2020-08" db="EMBL/GenBank/DDBJ databases">
        <title>Genomic Encyclopedia of Type Strains, Phase IV (KMG-IV): sequencing the most valuable type-strain genomes for metagenomic binning, comparative biology and taxonomic classification.</title>
        <authorList>
            <person name="Goeker M."/>
        </authorList>
    </citation>
    <scope>NUCLEOTIDE SEQUENCE [LARGE SCALE GENOMIC DNA]</scope>
    <source>
        <strain evidence="1 2">DSM 23240</strain>
    </source>
</reference>
<dbReference type="EMBL" id="JACHHQ010000002">
    <property type="protein sequence ID" value="MBB5199515.1"/>
    <property type="molecule type" value="Genomic_DNA"/>
</dbReference>
<protein>
    <submittedName>
        <fullName evidence="1">Uncharacterized protein</fullName>
    </submittedName>
</protein>
<organism evidence="1 2">
    <name type="scientific">Glaciimonas immobilis</name>
    <dbReference type="NCBI Taxonomy" id="728004"/>
    <lineage>
        <taxon>Bacteria</taxon>
        <taxon>Pseudomonadati</taxon>
        <taxon>Pseudomonadota</taxon>
        <taxon>Betaproteobacteria</taxon>
        <taxon>Burkholderiales</taxon>
        <taxon>Oxalobacteraceae</taxon>
        <taxon>Glaciimonas</taxon>
    </lineage>
</organism>
<name>A0A840RP75_9BURK</name>